<keyword evidence="1" id="KW-0472">Membrane</keyword>
<protein>
    <submittedName>
        <fullName evidence="2">Uncharacterized protein</fullName>
    </submittedName>
</protein>
<reference evidence="3" key="1">
    <citation type="submission" date="2018-01" db="EMBL/GenBank/DDBJ databases">
        <authorList>
            <person name="Kerou L M."/>
        </authorList>
    </citation>
    <scope>NUCLEOTIDE SEQUENCE [LARGE SCALE GENOMIC DNA]</scope>
    <source>
        <strain evidence="3">SCU2</strain>
    </source>
</reference>
<sequence>MIDTLLTYTSPIIGGVVGIYSYYAFKRRLHMVRQFIDTLDDALYDDRISEDEFRSLWSRFKAMFSSI</sequence>
<proteinExistence type="predicted"/>
<dbReference type="KEGG" id="ncv:NCAV_0630"/>
<dbReference type="Proteomes" id="UP000236248">
    <property type="component" value="Chromosome NCAV"/>
</dbReference>
<accession>A0A2K5AQ84</accession>
<evidence type="ECO:0000313" key="3">
    <source>
        <dbReference type="Proteomes" id="UP000236248"/>
    </source>
</evidence>
<keyword evidence="1" id="KW-1133">Transmembrane helix</keyword>
<organism evidence="2 3">
    <name type="scientific">Candidatus Nitrosocaldus cavascurensis</name>
    <dbReference type="NCBI Taxonomy" id="2058097"/>
    <lineage>
        <taxon>Archaea</taxon>
        <taxon>Nitrososphaerota</taxon>
        <taxon>Nitrososphaeria</taxon>
        <taxon>Candidatus Nitrosocaldales</taxon>
        <taxon>Candidatus Nitrosocaldaceae</taxon>
        <taxon>Candidatus Nitrosocaldus</taxon>
    </lineage>
</organism>
<name>A0A2K5AQ84_9ARCH</name>
<dbReference type="EMBL" id="LT981265">
    <property type="protein sequence ID" value="SPC33818.1"/>
    <property type="molecule type" value="Genomic_DNA"/>
</dbReference>
<feature type="transmembrane region" description="Helical" evidence="1">
    <location>
        <begin position="6"/>
        <end position="25"/>
    </location>
</feature>
<gene>
    <name evidence="2" type="ORF">NCAV_0630</name>
</gene>
<evidence type="ECO:0000256" key="1">
    <source>
        <dbReference type="SAM" id="Phobius"/>
    </source>
</evidence>
<dbReference type="GeneID" id="41594710"/>
<keyword evidence="1" id="KW-0812">Transmembrane</keyword>
<keyword evidence="3" id="KW-1185">Reference proteome</keyword>
<dbReference type="AlphaFoldDB" id="A0A2K5AQ84"/>
<evidence type="ECO:0000313" key="2">
    <source>
        <dbReference type="EMBL" id="SPC33818.1"/>
    </source>
</evidence>
<dbReference type="RefSeq" id="WP_103287386.1">
    <property type="nucleotide sequence ID" value="NZ_LT981265.1"/>
</dbReference>